<dbReference type="InterPro" id="IPR036259">
    <property type="entry name" value="MFS_trans_sf"/>
</dbReference>
<dbReference type="EMBL" id="JAWDGP010000828">
    <property type="protein sequence ID" value="KAK3796915.1"/>
    <property type="molecule type" value="Genomic_DNA"/>
</dbReference>
<feature type="transmembrane region" description="Helical" evidence="6">
    <location>
        <begin position="277"/>
        <end position="294"/>
    </location>
</feature>
<feature type="transmembrane region" description="Helical" evidence="6">
    <location>
        <begin position="478"/>
        <end position="499"/>
    </location>
</feature>
<proteinExistence type="predicted"/>
<organism evidence="7 8">
    <name type="scientific">Elysia crispata</name>
    <name type="common">lettuce slug</name>
    <dbReference type="NCBI Taxonomy" id="231223"/>
    <lineage>
        <taxon>Eukaryota</taxon>
        <taxon>Metazoa</taxon>
        <taxon>Spiralia</taxon>
        <taxon>Lophotrochozoa</taxon>
        <taxon>Mollusca</taxon>
        <taxon>Gastropoda</taxon>
        <taxon>Heterobranchia</taxon>
        <taxon>Euthyneura</taxon>
        <taxon>Panpulmonata</taxon>
        <taxon>Sacoglossa</taxon>
        <taxon>Placobranchoidea</taxon>
        <taxon>Plakobranchidae</taxon>
        <taxon>Elysia</taxon>
    </lineage>
</organism>
<name>A0AAE1B0B1_9GAST</name>
<keyword evidence="4 6" id="KW-1133">Transmembrane helix</keyword>
<evidence type="ECO:0000313" key="8">
    <source>
        <dbReference type="Proteomes" id="UP001283361"/>
    </source>
</evidence>
<feature type="transmembrane region" description="Helical" evidence="6">
    <location>
        <begin position="314"/>
        <end position="342"/>
    </location>
</feature>
<comment type="caution">
    <text evidence="7">The sequence shown here is derived from an EMBL/GenBank/DDBJ whole genome shotgun (WGS) entry which is preliminary data.</text>
</comment>
<keyword evidence="3 6" id="KW-0812">Transmembrane</keyword>
<gene>
    <name evidence="7" type="ORF">RRG08_032221</name>
</gene>
<evidence type="ECO:0000313" key="7">
    <source>
        <dbReference type="EMBL" id="KAK3796915.1"/>
    </source>
</evidence>
<evidence type="ECO:0000256" key="4">
    <source>
        <dbReference type="ARBA" id="ARBA00022989"/>
    </source>
</evidence>
<feature type="transmembrane region" description="Helical" evidence="6">
    <location>
        <begin position="569"/>
        <end position="592"/>
    </location>
</feature>
<feature type="transmembrane region" description="Helical" evidence="6">
    <location>
        <begin position="54"/>
        <end position="76"/>
    </location>
</feature>
<accession>A0AAE1B0B1</accession>
<dbReference type="AlphaFoldDB" id="A0AAE1B0B1"/>
<feature type="transmembrane region" description="Helical" evidence="6">
    <location>
        <begin position="604"/>
        <end position="623"/>
    </location>
</feature>
<feature type="transmembrane region" description="Helical" evidence="6">
    <location>
        <begin position="12"/>
        <end position="34"/>
    </location>
</feature>
<evidence type="ECO:0000256" key="2">
    <source>
        <dbReference type="ARBA" id="ARBA00022448"/>
    </source>
</evidence>
<protein>
    <submittedName>
        <fullName evidence="7">Uncharacterized protein</fullName>
    </submittedName>
</protein>
<sequence>MNITDKMRFEGAMLMLWQFIITSEMIGLEANIAMEVIFMIANLQTLGVPIRYTSLPGTVAAAASFFLIPCLGFVLDRWAKSKQSKAKILAFTTMLQLLGSLLVLLANGLKVWMSPGADYFGLNRPNGENFTLLLRLESAIKAGYNSTSSREISHYITSHPEELLNQSHSIISPQKLQHQSFLLHTSITFPFDSPFNSSIQHPLLLLNTSMEMPYMPVEASSSVPIALQQDSAEDTLPFYTYIAMIGYTLVDCGYDSSNCFLKTFVLHCTPKEYHRSALIKCIMVASMGGALISILGSTNLGETLTARTGSDSSSALVCLITTLSNLLLITGTLATFICGFCWRPPLYRNEDDCVVKCDEKAQLVTSRSQKNGRVTSQHLSEAAKNQSYSQSEAQAPSSKIEADQIVDINLNENNNSSLQSFIQRQKKQILVNVSTFFLCSSLYAFDMYVTNFLGISVFGGKPTDGSGSIPYHRYLDGVAAGSQGTMMYYIVFAVASVFHEQSLAFFGWKKECVLSTLLFSGLCIALGVTKELWLFYVASLWSGVFRAVTLSVPYILANQISIEQNHGKSSGTAIALVAAMLPCGFLVCSVIMGPLIDVTGDAAVSMYYSGICAFLGCMVITLLKI</sequence>
<evidence type="ECO:0000256" key="6">
    <source>
        <dbReference type="SAM" id="Phobius"/>
    </source>
</evidence>
<keyword evidence="2" id="KW-0813">Transport</keyword>
<feature type="transmembrane region" description="Helical" evidence="6">
    <location>
        <begin position="511"/>
        <end position="528"/>
    </location>
</feature>
<feature type="transmembrane region" description="Helical" evidence="6">
    <location>
        <begin position="429"/>
        <end position="458"/>
    </location>
</feature>
<dbReference type="GO" id="GO:0008506">
    <property type="term" value="F:sucrose:proton symporter activity"/>
    <property type="evidence" value="ECO:0007669"/>
    <property type="project" value="TreeGrafter"/>
</dbReference>
<dbReference type="PANTHER" id="PTHR19432:SF35">
    <property type="entry name" value="SOLUTE CARRIER FAMILY 45 MEMBER 3 ISOFORM X1"/>
    <property type="match status" value="1"/>
</dbReference>
<dbReference type="PANTHER" id="PTHR19432">
    <property type="entry name" value="SUGAR TRANSPORTER"/>
    <property type="match status" value="1"/>
</dbReference>
<evidence type="ECO:0000256" key="1">
    <source>
        <dbReference type="ARBA" id="ARBA00004141"/>
    </source>
</evidence>
<feature type="transmembrane region" description="Helical" evidence="6">
    <location>
        <begin position="534"/>
        <end position="557"/>
    </location>
</feature>
<keyword evidence="5 6" id="KW-0472">Membrane</keyword>
<dbReference type="Proteomes" id="UP001283361">
    <property type="component" value="Unassembled WGS sequence"/>
</dbReference>
<comment type="subcellular location">
    <subcellularLocation>
        <location evidence="1">Membrane</location>
        <topology evidence="1">Multi-pass membrane protein</topology>
    </subcellularLocation>
</comment>
<dbReference type="Gene3D" id="1.20.1250.20">
    <property type="entry name" value="MFS general substrate transporter like domains"/>
    <property type="match status" value="1"/>
</dbReference>
<evidence type="ECO:0000256" key="5">
    <source>
        <dbReference type="ARBA" id="ARBA00023136"/>
    </source>
</evidence>
<keyword evidence="8" id="KW-1185">Reference proteome</keyword>
<reference evidence="7" key="1">
    <citation type="journal article" date="2023" name="G3 (Bethesda)">
        <title>A reference genome for the long-term kleptoplast-retaining sea slug Elysia crispata morphotype clarki.</title>
        <authorList>
            <person name="Eastman K.E."/>
            <person name="Pendleton A.L."/>
            <person name="Shaikh M.A."/>
            <person name="Suttiyut T."/>
            <person name="Ogas R."/>
            <person name="Tomko P."/>
            <person name="Gavelis G."/>
            <person name="Widhalm J.R."/>
            <person name="Wisecaver J.H."/>
        </authorList>
    </citation>
    <scope>NUCLEOTIDE SEQUENCE</scope>
    <source>
        <strain evidence="7">ECLA1</strain>
    </source>
</reference>
<dbReference type="SUPFAM" id="SSF103473">
    <property type="entry name" value="MFS general substrate transporter"/>
    <property type="match status" value="1"/>
</dbReference>
<evidence type="ECO:0000256" key="3">
    <source>
        <dbReference type="ARBA" id="ARBA00022692"/>
    </source>
</evidence>
<dbReference type="GO" id="GO:0016020">
    <property type="term" value="C:membrane"/>
    <property type="evidence" value="ECO:0007669"/>
    <property type="project" value="UniProtKB-SubCell"/>
</dbReference>